<feature type="compositionally biased region" description="Basic and acidic residues" evidence="1">
    <location>
        <begin position="275"/>
        <end position="314"/>
    </location>
</feature>
<feature type="compositionally biased region" description="Polar residues" evidence="1">
    <location>
        <begin position="194"/>
        <end position="209"/>
    </location>
</feature>
<evidence type="ECO:0000256" key="1">
    <source>
        <dbReference type="SAM" id="MobiDB-lite"/>
    </source>
</evidence>
<evidence type="ECO:0000313" key="2">
    <source>
        <dbReference type="EMBL" id="KAL0394446.1"/>
    </source>
</evidence>
<reference evidence="2" key="1">
    <citation type="submission" date="2020-06" db="EMBL/GenBank/DDBJ databases">
        <authorList>
            <person name="Li T."/>
            <person name="Hu X."/>
            <person name="Zhang T."/>
            <person name="Song X."/>
            <person name="Zhang H."/>
            <person name="Dai N."/>
            <person name="Sheng W."/>
            <person name="Hou X."/>
            <person name="Wei L."/>
        </authorList>
    </citation>
    <scope>NUCLEOTIDE SEQUENCE</scope>
    <source>
        <strain evidence="2">KEN1</strain>
        <tissue evidence="2">Leaf</tissue>
    </source>
</reference>
<organism evidence="2">
    <name type="scientific">Sesamum latifolium</name>
    <dbReference type="NCBI Taxonomy" id="2727402"/>
    <lineage>
        <taxon>Eukaryota</taxon>
        <taxon>Viridiplantae</taxon>
        <taxon>Streptophyta</taxon>
        <taxon>Embryophyta</taxon>
        <taxon>Tracheophyta</taxon>
        <taxon>Spermatophyta</taxon>
        <taxon>Magnoliopsida</taxon>
        <taxon>eudicotyledons</taxon>
        <taxon>Gunneridae</taxon>
        <taxon>Pentapetalae</taxon>
        <taxon>asterids</taxon>
        <taxon>lamiids</taxon>
        <taxon>Lamiales</taxon>
        <taxon>Pedaliaceae</taxon>
        <taxon>Sesamum</taxon>
    </lineage>
</organism>
<accession>A0AAW2SPJ6</accession>
<feature type="compositionally biased region" description="Low complexity" evidence="1">
    <location>
        <begin position="1"/>
        <end position="20"/>
    </location>
</feature>
<feature type="compositionally biased region" description="Basic residues" evidence="1">
    <location>
        <begin position="249"/>
        <end position="273"/>
    </location>
</feature>
<feature type="compositionally biased region" description="Low complexity" evidence="1">
    <location>
        <begin position="29"/>
        <end position="43"/>
    </location>
</feature>
<protein>
    <submittedName>
        <fullName evidence="2">Uncharacterized protein</fullName>
    </submittedName>
</protein>
<dbReference type="AlphaFoldDB" id="A0AAW2SPJ6"/>
<comment type="caution">
    <text evidence="2">The sequence shown here is derived from an EMBL/GenBank/DDBJ whole genome shotgun (WGS) entry which is preliminary data.</text>
</comment>
<feature type="region of interest" description="Disordered" evidence="1">
    <location>
        <begin position="1"/>
        <end position="45"/>
    </location>
</feature>
<dbReference type="EMBL" id="JACGWN010000016">
    <property type="protein sequence ID" value="KAL0394446.1"/>
    <property type="molecule type" value="Genomic_DNA"/>
</dbReference>
<feature type="region of interest" description="Disordered" evidence="1">
    <location>
        <begin position="245"/>
        <end position="316"/>
    </location>
</feature>
<gene>
    <name evidence="2" type="ORF">Slati_4410800</name>
</gene>
<proteinExistence type="predicted"/>
<reference evidence="2" key="2">
    <citation type="journal article" date="2024" name="Plant">
        <title>Genomic evolution and insights into agronomic trait innovations of Sesamum species.</title>
        <authorList>
            <person name="Miao H."/>
            <person name="Wang L."/>
            <person name="Qu L."/>
            <person name="Liu H."/>
            <person name="Sun Y."/>
            <person name="Le M."/>
            <person name="Wang Q."/>
            <person name="Wei S."/>
            <person name="Zheng Y."/>
            <person name="Lin W."/>
            <person name="Duan Y."/>
            <person name="Cao H."/>
            <person name="Xiong S."/>
            <person name="Wang X."/>
            <person name="Wei L."/>
            <person name="Li C."/>
            <person name="Ma Q."/>
            <person name="Ju M."/>
            <person name="Zhao R."/>
            <person name="Li G."/>
            <person name="Mu C."/>
            <person name="Tian Q."/>
            <person name="Mei H."/>
            <person name="Zhang T."/>
            <person name="Gao T."/>
            <person name="Zhang H."/>
        </authorList>
    </citation>
    <scope>NUCLEOTIDE SEQUENCE</scope>
    <source>
        <strain evidence="2">KEN1</strain>
    </source>
</reference>
<name>A0AAW2SPJ6_9LAMI</name>
<feature type="region of interest" description="Disordered" evidence="1">
    <location>
        <begin position="189"/>
        <end position="209"/>
    </location>
</feature>
<sequence length="332" mass="36835">MSSTSSSSSSGSSSGSTATSPRELDIVASDSPVHSSSRVPSPVLRNENANPSLVVVDPDDVPLQVKYQSMISKEPWSAIVSNVRIPIAKIKERYHIPHDYEVIIPRQFDRMHRPAKLLVEEVLRLAGLSSSPLCVRGSLGDFLILNLQFILKYVLYLMYSFAGKKVMKARIANKVRAKKRMLPENVLLELENPTGDSSTPSKRTPNHATSTPVVAALEGPSSENVLEVSEAPSLQVGALEAVQGELSRPYKKRKHKSKSRSKSRSKSKSRSSRSSKFDKQRRLEARLAADREKEDDHVKTLEEQEAQWKSDRTNLRSPTLLVAEMVGEKLVP</sequence>